<dbReference type="Proteomes" id="UP000886611">
    <property type="component" value="Unassembled WGS sequence"/>
</dbReference>
<dbReference type="InterPro" id="IPR048615">
    <property type="entry name" value="KDM5_C-hel"/>
</dbReference>
<dbReference type="EMBL" id="JAATIS010009265">
    <property type="protein sequence ID" value="KAG2455864.1"/>
    <property type="molecule type" value="Genomic_DNA"/>
</dbReference>
<evidence type="ECO:0000256" key="3">
    <source>
        <dbReference type="ARBA" id="ARBA00006801"/>
    </source>
</evidence>
<proteinExistence type="inferred from homology"/>
<evidence type="ECO:0000313" key="22">
    <source>
        <dbReference type="Proteomes" id="UP000886611"/>
    </source>
</evidence>
<dbReference type="FunFam" id="2.60.120.650:FF:000001">
    <property type="entry name" value="Putative lysine-specific demethylase 5b"/>
    <property type="match status" value="1"/>
</dbReference>
<evidence type="ECO:0000256" key="16">
    <source>
        <dbReference type="SAM" id="MobiDB-lite"/>
    </source>
</evidence>
<dbReference type="EC" id="1.14.11.67" evidence="4"/>
<comment type="cofactor">
    <cofactor evidence="1">
        <name>Fe(2+)</name>
        <dbReference type="ChEBI" id="CHEBI:29033"/>
    </cofactor>
</comment>
<comment type="caution">
    <text evidence="21">The sequence shown here is derived from an EMBL/GenBank/DDBJ whole genome shotgun (WGS) entry which is preliminary data.</text>
</comment>
<dbReference type="InterPro" id="IPR013083">
    <property type="entry name" value="Znf_RING/FYVE/PHD"/>
</dbReference>
<evidence type="ECO:0000313" key="21">
    <source>
        <dbReference type="EMBL" id="KAG2455864.1"/>
    </source>
</evidence>
<feature type="compositionally biased region" description="Basic and acidic residues" evidence="16">
    <location>
        <begin position="178"/>
        <end position="191"/>
    </location>
</feature>
<keyword evidence="8" id="KW-0862">Zinc</keyword>
<sequence>MDVEEFIPPPECPVFEPTWEEFADPLGYIAKIRPIAEKSGICKIRPPGDWQPPFAVEVDNFHFTPRVQRLNELEAETRVKLNYLDRIAKFWEIQGSSLKIPNIERKILDLYSLGKIVTEEGGYEAICKDRRWARVAQRLGYPSGKNIGSLLRSHYERIVYPFEMFHSGGNFMPTKPRQHYESEDKDKEYKPHSIPLRQSVQPSKTHTYGRRANRLKPDPEPTEEDIEKNPELKKLQIYGAGPKMMGLGLVPRDKAMRKKDELPQTVIVKDSISIKEEPLSPGGYDNADKDTLTDQHDAEVKSESPSQEPCTKMTMRLRRYHNSSQFVDSFVCRMCGRGDEDDKLLLCDSCDDNYHTFCLLPPLPETPKGDWRCPKCVAEECKKPAEAFGFEQATREYTLQSFGEMADAFKSDYFNMPVHMVPTELVEKEFWRLVSSIEEDVTVEYGADIHSKEFGSGFPVNDGKRVLTPEEEEYARSGWNLNVMPVLDQSVLSHINADISGMKVPWLYVGMVFSAFCWHIEDHWSYSINYLHWGEPKTWYGVPSFAAEHLEEVMNKLTPELFESQPDLLHQLVTIMNPNILMNHGVPVVRTNQCAGEFVITFPRAYHSGFNQGYNFAEAVNFCTADWLPAGRSCIEHYRRLRRYCVFSHEELTCKMAACAEKLDLSLAAAVHKEMFIMVQEERKLRKSLLDKGITEAEREAFELLPDDERQCDKCKTTCFLSALACYDCPERLVCLYHIDDLCHCPADRQYLRYRYTLDELPTMLHKLKVRAESYDTWASKVKIVLEPEEEKKRG</sequence>
<dbReference type="Pfam" id="PF00628">
    <property type="entry name" value="PHD"/>
    <property type="match status" value="1"/>
</dbReference>
<feature type="domain" description="ARID" evidence="18">
    <location>
        <begin position="77"/>
        <end position="167"/>
    </location>
</feature>
<dbReference type="PANTHER" id="PTHR10694:SF43">
    <property type="entry name" value="LYSINE-SPECIFIC DEMETHYLASE 5C"/>
    <property type="match status" value="1"/>
</dbReference>
<dbReference type="GO" id="GO:0034647">
    <property type="term" value="F:histone H3K4me/H3K4me2/H3K4me3 demethylase activity"/>
    <property type="evidence" value="ECO:0007669"/>
    <property type="project" value="UniProtKB-EC"/>
</dbReference>
<keyword evidence="12" id="KW-0408">Iron</keyword>
<dbReference type="SMART" id="SM00545">
    <property type="entry name" value="JmjN"/>
    <property type="match status" value="1"/>
</dbReference>
<evidence type="ECO:0000256" key="9">
    <source>
        <dbReference type="ARBA" id="ARBA00022853"/>
    </source>
</evidence>
<feature type="domain" description="PHD-type" evidence="17">
    <location>
        <begin position="329"/>
        <end position="379"/>
    </location>
</feature>
<keyword evidence="7 15" id="KW-0863">Zinc-finger</keyword>
<dbReference type="PROSITE" id="PS51183">
    <property type="entry name" value="JMJN"/>
    <property type="match status" value="1"/>
</dbReference>
<evidence type="ECO:0000256" key="1">
    <source>
        <dbReference type="ARBA" id="ARBA00001954"/>
    </source>
</evidence>
<dbReference type="SUPFAM" id="SSF51197">
    <property type="entry name" value="Clavaminate synthase-like"/>
    <property type="match status" value="1"/>
</dbReference>
<dbReference type="GO" id="GO:0008270">
    <property type="term" value="F:zinc ion binding"/>
    <property type="evidence" value="ECO:0007669"/>
    <property type="project" value="UniProtKB-KW"/>
</dbReference>
<dbReference type="InterPro" id="IPR001606">
    <property type="entry name" value="ARID_dom"/>
</dbReference>
<dbReference type="SMART" id="SM01014">
    <property type="entry name" value="ARID"/>
    <property type="match status" value="1"/>
</dbReference>
<dbReference type="Pfam" id="PF21323">
    <property type="entry name" value="KDM5_C-hel"/>
    <property type="match status" value="1"/>
</dbReference>
<dbReference type="Gene3D" id="1.10.150.60">
    <property type="entry name" value="ARID DNA-binding domain"/>
    <property type="match status" value="1"/>
</dbReference>
<evidence type="ECO:0000256" key="12">
    <source>
        <dbReference type="ARBA" id="ARBA00023004"/>
    </source>
</evidence>
<dbReference type="PROSITE" id="PS51184">
    <property type="entry name" value="JMJC"/>
    <property type="match status" value="1"/>
</dbReference>
<dbReference type="Pfam" id="PF01388">
    <property type="entry name" value="ARID"/>
    <property type="match status" value="1"/>
</dbReference>
<feature type="compositionally biased region" description="Polar residues" evidence="16">
    <location>
        <begin position="196"/>
        <end position="206"/>
    </location>
</feature>
<evidence type="ECO:0000256" key="7">
    <source>
        <dbReference type="ARBA" id="ARBA00022771"/>
    </source>
</evidence>
<name>A0A8X8BI70_POLSE</name>
<dbReference type="GO" id="GO:0006355">
    <property type="term" value="P:regulation of DNA-templated transcription"/>
    <property type="evidence" value="ECO:0007669"/>
    <property type="project" value="TreeGrafter"/>
</dbReference>
<dbReference type="GO" id="GO:0003677">
    <property type="term" value="F:DNA binding"/>
    <property type="evidence" value="ECO:0007669"/>
    <property type="project" value="InterPro"/>
</dbReference>
<dbReference type="InterPro" id="IPR003349">
    <property type="entry name" value="JmjN"/>
</dbReference>
<dbReference type="InterPro" id="IPR011011">
    <property type="entry name" value="Znf_FYVE_PHD"/>
</dbReference>
<keyword evidence="9" id="KW-0156">Chromatin regulator</keyword>
<dbReference type="PANTHER" id="PTHR10694">
    <property type="entry name" value="LYSINE-SPECIFIC DEMETHYLASE"/>
    <property type="match status" value="1"/>
</dbReference>
<dbReference type="FunFam" id="1.10.150.60:FF:000001">
    <property type="entry name" value="Putative lysine-specific demethylase 5b"/>
    <property type="match status" value="1"/>
</dbReference>
<evidence type="ECO:0000256" key="4">
    <source>
        <dbReference type="ARBA" id="ARBA00012902"/>
    </source>
</evidence>
<dbReference type="Pfam" id="PF02375">
    <property type="entry name" value="JmjN"/>
    <property type="match status" value="1"/>
</dbReference>
<dbReference type="Gene3D" id="3.30.40.10">
    <property type="entry name" value="Zinc/RING finger domain, C3HC4 (zinc finger)"/>
    <property type="match status" value="1"/>
</dbReference>
<reference evidence="21 22" key="1">
    <citation type="journal article" date="2021" name="Cell">
        <title>Tracing the genetic footprints of vertebrate landing in non-teleost ray-finned fishes.</title>
        <authorList>
            <person name="Bi X."/>
            <person name="Wang K."/>
            <person name="Yang L."/>
            <person name="Pan H."/>
            <person name="Jiang H."/>
            <person name="Wei Q."/>
            <person name="Fang M."/>
            <person name="Yu H."/>
            <person name="Zhu C."/>
            <person name="Cai Y."/>
            <person name="He Y."/>
            <person name="Gan X."/>
            <person name="Zeng H."/>
            <person name="Yu D."/>
            <person name="Zhu Y."/>
            <person name="Jiang H."/>
            <person name="Qiu Q."/>
            <person name="Yang H."/>
            <person name="Zhang Y.E."/>
            <person name="Wang W."/>
            <person name="Zhu M."/>
            <person name="He S."/>
            <person name="Zhang G."/>
        </authorList>
    </citation>
    <scope>NUCLEOTIDE SEQUENCE [LARGE SCALE GENOMIC DNA]</scope>
    <source>
        <strain evidence="21">Bchr_013</strain>
    </source>
</reference>
<organism evidence="21 22">
    <name type="scientific">Polypterus senegalus</name>
    <name type="common">Senegal bichir</name>
    <dbReference type="NCBI Taxonomy" id="55291"/>
    <lineage>
        <taxon>Eukaryota</taxon>
        <taxon>Metazoa</taxon>
        <taxon>Chordata</taxon>
        <taxon>Craniata</taxon>
        <taxon>Vertebrata</taxon>
        <taxon>Euteleostomi</taxon>
        <taxon>Actinopterygii</taxon>
        <taxon>Polypteriformes</taxon>
        <taxon>Polypteridae</taxon>
        <taxon>Polypterus</taxon>
    </lineage>
</organism>
<feature type="compositionally biased region" description="Basic and acidic residues" evidence="16">
    <location>
        <begin position="286"/>
        <end position="302"/>
    </location>
</feature>
<dbReference type="AlphaFoldDB" id="A0A8X8BI70"/>
<keyword evidence="13" id="KW-0539">Nucleus</keyword>
<keyword evidence="5" id="KW-0479">Metal-binding</keyword>
<accession>A0A8X8BI70</accession>
<dbReference type="Pfam" id="PF02373">
    <property type="entry name" value="JmjC"/>
    <property type="match status" value="1"/>
</dbReference>
<evidence type="ECO:0000256" key="8">
    <source>
        <dbReference type="ARBA" id="ARBA00022833"/>
    </source>
</evidence>
<dbReference type="PROSITE" id="PS50016">
    <property type="entry name" value="ZF_PHD_2"/>
    <property type="match status" value="1"/>
</dbReference>
<feature type="domain" description="JmjN" evidence="19">
    <location>
        <begin position="12"/>
        <end position="53"/>
    </location>
</feature>
<feature type="non-terminal residue" evidence="21">
    <location>
        <position position="795"/>
    </location>
</feature>
<dbReference type="InterPro" id="IPR019787">
    <property type="entry name" value="Znf_PHD-finger"/>
</dbReference>
<evidence type="ECO:0000256" key="11">
    <source>
        <dbReference type="ARBA" id="ARBA00023002"/>
    </source>
</evidence>
<dbReference type="InterPro" id="IPR036431">
    <property type="entry name" value="ARID_dom_sf"/>
</dbReference>
<evidence type="ECO:0000259" key="18">
    <source>
        <dbReference type="PROSITE" id="PS51011"/>
    </source>
</evidence>
<dbReference type="GO" id="GO:0005654">
    <property type="term" value="C:nucleoplasm"/>
    <property type="evidence" value="ECO:0007669"/>
    <property type="project" value="UniProtKB-ARBA"/>
</dbReference>
<dbReference type="GO" id="GO:0000785">
    <property type="term" value="C:chromatin"/>
    <property type="evidence" value="ECO:0007669"/>
    <property type="project" value="TreeGrafter"/>
</dbReference>
<comment type="similarity">
    <text evidence="3">Belongs to the JARID1 histone demethylase family.</text>
</comment>
<evidence type="ECO:0000256" key="5">
    <source>
        <dbReference type="ARBA" id="ARBA00022723"/>
    </source>
</evidence>
<dbReference type="SUPFAM" id="SSF57903">
    <property type="entry name" value="FYVE/PHD zinc finger"/>
    <property type="match status" value="1"/>
</dbReference>
<evidence type="ECO:0000256" key="6">
    <source>
        <dbReference type="ARBA" id="ARBA00022737"/>
    </source>
</evidence>
<dbReference type="CDD" id="cd15604">
    <property type="entry name" value="PHD1_KDM5C_5D"/>
    <property type="match status" value="1"/>
</dbReference>
<evidence type="ECO:0000259" key="17">
    <source>
        <dbReference type="PROSITE" id="PS50016"/>
    </source>
</evidence>
<keyword evidence="11" id="KW-0560">Oxidoreductase</keyword>
<keyword evidence="22" id="KW-1185">Reference proteome</keyword>
<evidence type="ECO:0000256" key="14">
    <source>
        <dbReference type="ARBA" id="ARBA00048734"/>
    </source>
</evidence>
<dbReference type="PROSITE" id="PS01359">
    <property type="entry name" value="ZF_PHD_1"/>
    <property type="match status" value="1"/>
</dbReference>
<dbReference type="SMART" id="SM00558">
    <property type="entry name" value="JmjC"/>
    <property type="match status" value="1"/>
</dbReference>
<dbReference type="CDD" id="cd16875">
    <property type="entry name" value="ARID_KDM5C_5D"/>
    <property type="match status" value="1"/>
</dbReference>
<keyword evidence="6" id="KW-0677">Repeat</keyword>
<evidence type="ECO:0000256" key="10">
    <source>
        <dbReference type="ARBA" id="ARBA00022964"/>
    </source>
</evidence>
<dbReference type="Gene3D" id="2.60.120.650">
    <property type="entry name" value="Cupin"/>
    <property type="match status" value="1"/>
</dbReference>
<dbReference type="PROSITE" id="PS51011">
    <property type="entry name" value="ARID"/>
    <property type="match status" value="1"/>
</dbReference>
<evidence type="ECO:0000256" key="15">
    <source>
        <dbReference type="PROSITE-ProRule" id="PRU00146"/>
    </source>
</evidence>
<dbReference type="FunFam" id="2.60.120.650:FF:000035">
    <property type="entry name" value="PHD transcription factor Rum1"/>
    <property type="match status" value="1"/>
</dbReference>
<dbReference type="SUPFAM" id="SSF46774">
    <property type="entry name" value="ARID-like"/>
    <property type="match status" value="1"/>
</dbReference>
<dbReference type="SMART" id="SM00249">
    <property type="entry name" value="PHD"/>
    <property type="match status" value="1"/>
</dbReference>
<evidence type="ECO:0000256" key="13">
    <source>
        <dbReference type="ARBA" id="ARBA00023242"/>
    </source>
</evidence>
<gene>
    <name evidence="21" type="primary">Kdm5c</name>
    <name evidence="21" type="ORF">GTO96_0007353</name>
</gene>
<keyword evidence="10" id="KW-0223">Dioxygenase</keyword>
<dbReference type="InterPro" id="IPR004198">
    <property type="entry name" value="Znf_C5HC2"/>
</dbReference>
<protein>
    <recommendedName>
        <fullName evidence="4">[histone H3]-trimethyl-L-lysine(4) demethylase</fullName>
        <ecNumber evidence="4">1.14.11.67</ecNumber>
    </recommendedName>
</protein>
<dbReference type="InterPro" id="IPR003347">
    <property type="entry name" value="JmjC_dom"/>
</dbReference>
<dbReference type="InterPro" id="IPR001965">
    <property type="entry name" value="Znf_PHD"/>
</dbReference>
<feature type="region of interest" description="Disordered" evidence="16">
    <location>
        <begin position="276"/>
        <end position="309"/>
    </location>
</feature>
<evidence type="ECO:0000259" key="20">
    <source>
        <dbReference type="PROSITE" id="PS51184"/>
    </source>
</evidence>
<comment type="subcellular location">
    <subcellularLocation>
        <location evidence="2">Nucleus</location>
    </subcellularLocation>
</comment>
<feature type="region of interest" description="Disordered" evidence="16">
    <location>
        <begin position="171"/>
        <end position="226"/>
    </location>
</feature>
<comment type="catalytic activity">
    <reaction evidence="14">
        <text>N(6),N(6),N(6)-trimethyl-L-lysyl(4)-[histone H3] + 3 2-oxoglutarate + 3 O2 = L-lysyl(4)-[histone H3] + 3 formaldehyde + 3 succinate + 3 CO2</text>
        <dbReference type="Rhea" id="RHEA:60208"/>
        <dbReference type="Rhea" id="RHEA-COMP:15537"/>
        <dbReference type="Rhea" id="RHEA-COMP:15547"/>
        <dbReference type="ChEBI" id="CHEBI:15379"/>
        <dbReference type="ChEBI" id="CHEBI:16526"/>
        <dbReference type="ChEBI" id="CHEBI:16810"/>
        <dbReference type="ChEBI" id="CHEBI:16842"/>
        <dbReference type="ChEBI" id="CHEBI:29969"/>
        <dbReference type="ChEBI" id="CHEBI:30031"/>
        <dbReference type="ChEBI" id="CHEBI:61961"/>
        <dbReference type="EC" id="1.14.11.67"/>
    </reaction>
</comment>
<dbReference type="Pfam" id="PF02928">
    <property type="entry name" value="zf-C5HC2"/>
    <property type="match status" value="1"/>
</dbReference>
<dbReference type="InterPro" id="IPR019786">
    <property type="entry name" value="Zinc_finger_PHD-type_CS"/>
</dbReference>
<evidence type="ECO:0000256" key="2">
    <source>
        <dbReference type="ARBA" id="ARBA00004123"/>
    </source>
</evidence>
<dbReference type="SMART" id="SM00501">
    <property type="entry name" value="BRIGHT"/>
    <property type="match status" value="1"/>
</dbReference>
<feature type="domain" description="JmjC" evidence="20">
    <location>
        <begin position="473"/>
        <end position="639"/>
    </location>
</feature>
<feature type="non-terminal residue" evidence="21">
    <location>
        <position position="1"/>
    </location>
</feature>
<evidence type="ECO:0000259" key="19">
    <source>
        <dbReference type="PROSITE" id="PS51183"/>
    </source>
</evidence>